<dbReference type="EMBL" id="MN738787">
    <property type="protein sequence ID" value="QHT36940.1"/>
    <property type="molecule type" value="Genomic_DNA"/>
</dbReference>
<organism evidence="2">
    <name type="scientific">viral metagenome</name>
    <dbReference type="NCBI Taxonomy" id="1070528"/>
    <lineage>
        <taxon>unclassified sequences</taxon>
        <taxon>metagenomes</taxon>
        <taxon>organismal metagenomes</taxon>
    </lineage>
</organism>
<accession>A0A6C0FAN4</accession>
<reference evidence="2" key="1">
    <citation type="journal article" date="2020" name="Nature">
        <title>Giant virus diversity and host interactions through global metagenomics.</title>
        <authorList>
            <person name="Schulz F."/>
            <person name="Roux S."/>
            <person name="Paez-Espino D."/>
            <person name="Jungbluth S."/>
            <person name="Walsh D.A."/>
            <person name="Denef V.J."/>
            <person name="McMahon K.D."/>
            <person name="Konstantinidis K.T."/>
            <person name="Eloe-Fadrosh E.A."/>
            <person name="Kyrpides N.C."/>
            <person name="Woyke T."/>
        </authorList>
    </citation>
    <scope>NUCLEOTIDE SEQUENCE</scope>
    <source>
        <strain evidence="2">GVMAG-S-ERX555967-130</strain>
    </source>
</reference>
<proteinExistence type="predicted"/>
<name>A0A6C0FAN4_9ZZZZ</name>
<evidence type="ECO:0000313" key="2">
    <source>
        <dbReference type="EMBL" id="QHT36940.1"/>
    </source>
</evidence>
<keyword evidence="1" id="KW-0472">Membrane</keyword>
<dbReference type="AlphaFoldDB" id="A0A6C0FAN4"/>
<sequence>MIHYFQSFYFILSLFLLGYIVAAIAKYFHSKIEYPVNCDVIYKPEKKDSVYSAHYLLSDMDPYQTEIRMNYKHDTIDNKYHERVLDNMINDENVVRNKL</sequence>
<evidence type="ECO:0000256" key="1">
    <source>
        <dbReference type="SAM" id="Phobius"/>
    </source>
</evidence>
<keyword evidence="1" id="KW-1133">Transmembrane helix</keyword>
<protein>
    <submittedName>
        <fullName evidence="2">Uncharacterized protein</fullName>
    </submittedName>
</protein>
<feature type="transmembrane region" description="Helical" evidence="1">
    <location>
        <begin position="6"/>
        <end position="25"/>
    </location>
</feature>
<keyword evidence="1" id="KW-0812">Transmembrane</keyword>